<proteinExistence type="predicted"/>
<reference evidence="2 3" key="1">
    <citation type="submission" date="2015-06" db="EMBL/GenBank/DDBJ databases">
        <title>Draft genome of the moderately acidophilic sulfate reducer Candidatus Desulfosporosinus acididurans strain M1.</title>
        <authorList>
            <person name="Poehlein A."/>
            <person name="Petzsch P."/>
            <person name="Johnson B.D."/>
            <person name="Schloemann M."/>
            <person name="Daniel R."/>
            <person name="Muehling M."/>
        </authorList>
    </citation>
    <scope>NUCLEOTIDE SEQUENCE [LARGE SCALE GENOMIC DNA]</scope>
    <source>
        <strain evidence="2 3">M1</strain>
    </source>
</reference>
<evidence type="ECO:0000313" key="2">
    <source>
        <dbReference type="EMBL" id="KLU67555.1"/>
    </source>
</evidence>
<dbReference type="RefSeq" id="WP_053006269.1">
    <property type="nucleotide sequence ID" value="NZ_LDZY01000002.1"/>
</dbReference>
<protein>
    <submittedName>
        <fullName evidence="2">Sensory transduction protein LytR</fullName>
    </submittedName>
</protein>
<dbReference type="GO" id="GO:0003677">
    <property type="term" value="F:DNA binding"/>
    <property type="evidence" value="ECO:0007669"/>
    <property type="project" value="InterPro"/>
</dbReference>
<dbReference type="PANTHER" id="PTHR37299:SF1">
    <property type="entry name" value="STAGE 0 SPORULATION PROTEIN A HOMOLOG"/>
    <property type="match status" value="1"/>
</dbReference>
<sequence length="110" mass="12835">MRKLAVQINNNYAFINPQNIILITRKDRKSVIYSVSKTYSVNESLGRLEQLLDNVSFFRCHKGYIVNVEMVAEFTPYGNKTYLVTLMNTNETALITIDKAKEFRQKYCLE</sequence>
<gene>
    <name evidence="2" type="primary">lytR</name>
    <name evidence="2" type="ORF">DEAC_c07690</name>
</gene>
<feature type="domain" description="HTH LytTR-type" evidence="1">
    <location>
        <begin position="4"/>
        <end position="109"/>
    </location>
</feature>
<dbReference type="InterPro" id="IPR046947">
    <property type="entry name" value="LytR-like"/>
</dbReference>
<organism evidence="2 3">
    <name type="scientific">Desulfosporosinus acididurans</name>
    <dbReference type="NCBI Taxonomy" id="476652"/>
    <lineage>
        <taxon>Bacteria</taxon>
        <taxon>Bacillati</taxon>
        <taxon>Bacillota</taxon>
        <taxon>Clostridia</taxon>
        <taxon>Eubacteriales</taxon>
        <taxon>Desulfitobacteriaceae</taxon>
        <taxon>Desulfosporosinus</taxon>
    </lineage>
</organism>
<evidence type="ECO:0000313" key="3">
    <source>
        <dbReference type="Proteomes" id="UP000036356"/>
    </source>
</evidence>
<dbReference type="SMART" id="SM00850">
    <property type="entry name" value="LytTR"/>
    <property type="match status" value="1"/>
</dbReference>
<dbReference type="PANTHER" id="PTHR37299">
    <property type="entry name" value="TRANSCRIPTIONAL REGULATOR-RELATED"/>
    <property type="match status" value="1"/>
</dbReference>
<name>A0A0J1FVW0_9FIRM</name>
<accession>A0A0J1FVW0</accession>
<dbReference type="Proteomes" id="UP000036356">
    <property type="component" value="Unassembled WGS sequence"/>
</dbReference>
<dbReference type="AlphaFoldDB" id="A0A0J1FVW0"/>
<dbReference type="GO" id="GO:0000156">
    <property type="term" value="F:phosphorelay response regulator activity"/>
    <property type="evidence" value="ECO:0007669"/>
    <property type="project" value="InterPro"/>
</dbReference>
<dbReference type="Pfam" id="PF04397">
    <property type="entry name" value="LytTR"/>
    <property type="match status" value="1"/>
</dbReference>
<comment type="caution">
    <text evidence="2">The sequence shown here is derived from an EMBL/GenBank/DDBJ whole genome shotgun (WGS) entry which is preliminary data.</text>
</comment>
<dbReference type="PROSITE" id="PS50930">
    <property type="entry name" value="HTH_LYTTR"/>
    <property type="match status" value="1"/>
</dbReference>
<dbReference type="InterPro" id="IPR007492">
    <property type="entry name" value="LytTR_DNA-bd_dom"/>
</dbReference>
<dbReference type="PATRIC" id="fig|476652.3.peg.788"/>
<dbReference type="STRING" id="476652.DEAC_c07690"/>
<keyword evidence="3" id="KW-1185">Reference proteome</keyword>
<dbReference type="EMBL" id="LDZY01000002">
    <property type="protein sequence ID" value="KLU67555.1"/>
    <property type="molecule type" value="Genomic_DNA"/>
</dbReference>
<evidence type="ECO:0000259" key="1">
    <source>
        <dbReference type="PROSITE" id="PS50930"/>
    </source>
</evidence>
<dbReference type="Gene3D" id="2.40.50.1020">
    <property type="entry name" value="LytTr DNA-binding domain"/>
    <property type="match status" value="1"/>
</dbReference>